<evidence type="ECO:0000313" key="3">
    <source>
        <dbReference type="EMBL" id="GAA4397075.1"/>
    </source>
</evidence>
<proteinExistence type="predicted"/>
<accession>A0ABP8JWH3</accession>
<sequence length="205" mass="21212">MSRAASTAATAAFVIAAMGLGRLITDHVPLQASAVEPFTVTAGLGQTAALEYAEVTVTGIRVTPTITGNPTAKAGGRWLVVDTELVATREPTLMLGFDLVAPDGTRYAHSSRGTDCAINATLATGVPWYGSFCFDVPEAALDDPHFLVSRGDYAVDGSGQRRDGLADIDLAIDPADIDAVWSQTEPVDLSPTGVVPPASAEQATP</sequence>
<evidence type="ECO:0008006" key="5">
    <source>
        <dbReference type="Google" id="ProtNLM"/>
    </source>
</evidence>
<name>A0ABP8JWH3_9MICO</name>
<evidence type="ECO:0000256" key="2">
    <source>
        <dbReference type="SAM" id="MobiDB-lite"/>
    </source>
</evidence>
<gene>
    <name evidence="3" type="ORF">GCM10023153_20620</name>
</gene>
<comment type="caution">
    <text evidence="3">The sequence shown here is derived from an EMBL/GenBank/DDBJ whole genome shotgun (WGS) entry which is preliminary data.</text>
</comment>
<organism evidence="3 4">
    <name type="scientific">Ornithinibacter aureus</name>
    <dbReference type="NCBI Taxonomy" id="622664"/>
    <lineage>
        <taxon>Bacteria</taxon>
        <taxon>Bacillati</taxon>
        <taxon>Actinomycetota</taxon>
        <taxon>Actinomycetes</taxon>
        <taxon>Micrococcales</taxon>
        <taxon>Intrasporangiaceae</taxon>
        <taxon>Ornithinibacter</taxon>
    </lineage>
</organism>
<protein>
    <recommendedName>
        <fullName evidence="5">DUF4352 domain-containing protein</fullName>
    </recommendedName>
</protein>
<evidence type="ECO:0000256" key="1">
    <source>
        <dbReference type="ARBA" id="ARBA00022729"/>
    </source>
</evidence>
<evidence type="ECO:0000313" key="4">
    <source>
        <dbReference type="Proteomes" id="UP001500390"/>
    </source>
</evidence>
<feature type="region of interest" description="Disordered" evidence="2">
    <location>
        <begin position="186"/>
        <end position="205"/>
    </location>
</feature>
<dbReference type="Proteomes" id="UP001500390">
    <property type="component" value="Unassembled WGS sequence"/>
</dbReference>
<dbReference type="Gene3D" id="2.60.40.1240">
    <property type="match status" value="1"/>
</dbReference>
<dbReference type="InterPro" id="IPR029050">
    <property type="entry name" value="Immunoprotect_excell_Ig-like"/>
</dbReference>
<dbReference type="RefSeq" id="WP_159902303.1">
    <property type="nucleotide sequence ID" value="NZ_BAABFX010000028.1"/>
</dbReference>
<reference evidence="4" key="1">
    <citation type="journal article" date="2019" name="Int. J. Syst. Evol. Microbiol.">
        <title>The Global Catalogue of Microorganisms (GCM) 10K type strain sequencing project: providing services to taxonomists for standard genome sequencing and annotation.</title>
        <authorList>
            <consortium name="The Broad Institute Genomics Platform"/>
            <consortium name="The Broad Institute Genome Sequencing Center for Infectious Disease"/>
            <person name="Wu L."/>
            <person name="Ma J."/>
        </authorList>
    </citation>
    <scope>NUCLEOTIDE SEQUENCE [LARGE SCALE GENOMIC DNA]</scope>
    <source>
        <strain evidence="4">JCM 17738</strain>
    </source>
</reference>
<keyword evidence="1" id="KW-0732">Signal</keyword>
<keyword evidence="4" id="KW-1185">Reference proteome</keyword>
<dbReference type="EMBL" id="BAABFX010000028">
    <property type="protein sequence ID" value="GAA4397075.1"/>
    <property type="molecule type" value="Genomic_DNA"/>
</dbReference>